<reference evidence="1" key="1">
    <citation type="journal article" date="2022" name="Int. J. Mol. Sci.">
        <title>Draft Genome of Tanacetum Coccineum: Genomic Comparison of Closely Related Tanacetum-Family Plants.</title>
        <authorList>
            <person name="Yamashiro T."/>
            <person name="Shiraishi A."/>
            <person name="Nakayama K."/>
            <person name="Satake H."/>
        </authorList>
    </citation>
    <scope>NUCLEOTIDE SEQUENCE</scope>
</reference>
<keyword evidence="2" id="KW-1185">Reference proteome</keyword>
<name>A0ABQ5IJ72_9ASTR</name>
<sequence length="181" mass="20892">MLVPSGGDLILYQAYGNLYAMTEKPICLRTSKSQVLGYLMRYLAFGRHLEEIHVTWAHLEKKRTRLWTYTNISQDYVLSGWRRPQDTRDAVTIHPTTVSQHLPTASARTTHPNIKNILFHDGKSLTTTASRNKDGISVKKEIEWTRQTKGSGYDPGYQKVALSKKVDAKSREVCWWKRIRE</sequence>
<protein>
    <submittedName>
        <fullName evidence="1">Uncharacterized protein</fullName>
    </submittedName>
</protein>
<organism evidence="1 2">
    <name type="scientific">Tanacetum coccineum</name>
    <dbReference type="NCBI Taxonomy" id="301880"/>
    <lineage>
        <taxon>Eukaryota</taxon>
        <taxon>Viridiplantae</taxon>
        <taxon>Streptophyta</taxon>
        <taxon>Embryophyta</taxon>
        <taxon>Tracheophyta</taxon>
        <taxon>Spermatophyta</taxon>
        <taxon>Magnoliopsida</taxon>
        <taxon>eudicotyledons</taxon>
        <taxon>Gunneridae</taxon>
        <taxon>Pentapetalae</taxon>
        <taxon>asterids</taxon>
        <taxon>campanulids</taxon>
        <taxon>Asterales</taxon>
        <taxon>Asteraceae</taxon>
        <taxon>Asteroideae</taxon>
        <taxon>Anthemideae</taxon>
        <taxon>Anthemidinae</taxon>
        <taxon>Tanacetum</taxon>
    </lineage>
</organism>
<reference evidence="1" key="2">
    <citation type="submission" date="2022-01" db="EMBL/GenBank/DDBJ databases">
        <authorList>
            <person name="Yamashiro T."/>
            <person name="Shiraishi A."/>
            <person name="Satake H."/>
            <person name="Nakayama K."/>
        </authorList>
    </citation>
    <scope>NUCLEOTIDE SEQUENCE</scope>
</reference>
<dbReference type="Proteomes" id="UP001151760">
    <property type="component" value="Unassembled WGS sequence"/>
</dbReference>
<proteinExistence type="predicted"/>
<evidence type="ECO:0000313" key="2">
    <source>
        <dbReference type="Proteomes" id="UP001151760"/>
    </source>
</evidence>
<accession>A0ABQ5IJ72</accession>
<comment type="caution">
    <text evidence="1">The sequence shown here is derived from an EMBL/GenBank/DDBJ whole genome shotgun (WGS) entry which is preliminary data.</text>
</comment>
<evidence type="ECO:0000313" key="1">
    <source>
        <dbReference type="EMBL" id="GJT99810.1"/>
    </source>
</evidence>
<gene>
    <name evidence="1" type="ORF">Tco_1110149</name>
</gene>
<dbReference type="EMBL" id="BQNB010020804">
    <property type="protein sequence ID" value="GJT99810.1"/>
    <property type="molecule type" value="Genomic_DNA"/>
</dbReference>